<comment type="caution">
    <text evidence="3">The sequence shown here is derived from an EMBL/GenBank/DDBJ whole genome shotgun (WGS) entry which is preliminary data.</text>
</comment>
<dbReference type="Gene3D" id="3.40.50.300">
    <property type="entry name" value="P-loop containing nucleotide triphosphate hydrolases"/>
    <property type="match status" value="1"/>
</dbReference>
<gene>
    <name evidence="3" type="ORF">LCGC14_0011580</name>
</gene>
<dbReference type="GO" id="GO:0032297">
    <property type="term" value="P:negative regulation of DNA-templated DNA replication initiation"/>
    <property type="evidence" value="ECO:0007669"/>
    <property type="project" value="InterPro"/>
</dbReference>
<dbReference type="InterPro" id="IPR017788">
    <property type="entry name" value="Hda"/>
</dbReference>
<dbReference type="InterPro" id="IPR027417">
    <property type="entry name" value="P-loop_NTPase"/>
</dbReference>
<dbReference type="Gene3D" id="1.10.8.60">
    <property type="match status" value="1"/>
</dbReference>
<proteinExistence type="predicted"/>
<evidence type="ECO:0000259" key="1">
    <source>
        <dbReference type="Pfam" id="PF00308"/>
    </source>
</evidence>
<accession>A0A0F9WGP3</accession>
<name>A0A0F9WGP3_9ZZZZ</name>
<dbReference type="Pfam" id="PF00308">
    <property type="entry name" value="Bac_DnaA"/>
    <property type="match status" value="1"/>
</dbReference>
<protein>
    <submittedName>
        <fullName evidence="3">Uncharacterized protein</fullName>
    </submittedName>
</protein>
<dbReference type="EMBL" id="LAZR01000002">
    <property type="protein sequence ID" value="KKO11663.1"/>
    <property type="molecule type" value="Genomic_DNA"/>
</dbReference>
<dbReference type="PANTHER" id="PTHR30050:SF5">
    <property type="entry name" value="DNAA REGULATORY INACTIVATOR HDA"/>
    <property type="match status" value="1"/>
</dbReference>
<feature type="domain" description="Hda lid" evidence="2">
    <location>
        <begin position="185"/>
        <end position="249"/>
    </location>
</feature>
<dbReference type="GO" id="GO:0006270">
    <property type="term" value="P:DNA replication initiation"/>
    <property type="evidence" value="ECO:0007669"/>
    <property type="project" value="TreeGrafter"/>
</dbReference>
<dbReference type="SUPFAM" id="SSF52540">
    <property type="entry name" value="P-loop containing nucleoside triphosphate hydrolases"/>
    <property type="match status" value="1"/>
</dbReference>
<feature type="domain" description="Chromosomal replication initiator protein DnaA ATPAse" evidence="1">
    <location>
        <begin position="65"/>
        <end position="174"/>
    </location>
</feature>
<dbReference type="InterPro" id="IPR055199">
    <property type="entry name" value="Hda_lid"/>
</dbReference>
<evidence type="ECO:0000313" key="3">
    <source>
        <dbReference type="EMBL" id="KKO11663.1"/>
    </source>
</evidence>
<dbReference type="PANTHER" id="PTHR30050">
    <property type="entry name" value="CHROMOSOMAL REPLICATION INITIATOR PROTEIN DNAA"/>
    <property type="match status" value="1"/>
</dbReference>
<reference evidence="3" key="1">
    <citation type="journal article" date="2015" name="Nature">
        <title>Complex archaea that bridge the gap between prokaryotes and eukaryotes.</title>
        <authorList>
            <person name="Spang A."/>
            <person name="Saw J.H."/>
            <person name="Jorgensen S.L."/>
            <person name="Zaremba-Niedzwiedzka K."/>
            <person name="Martijn J."/>
            <person name="Lind A.E."/>
            <person name="van Eijk R."/>
            <person name="Schleper C."/>
            <person name="Guy L."/>
            <person name="Ettema T.J."/>
        </authorList>
    </citation>
    <scope>NUCLEOTIDE SEQUENCE</scope>
</reference>
<dbReference type="Pfam" id="PF22688">
    <property type="entry name" value="Hda_lid"/>
    <property type="match status" value="1"/>
</dbReference>
<organism evidence="3">
    <name type="scientific">marine sediment metagenome</name>
    <dbReference type="NCBI Taxonomy" id="412755"/>
    <lineage>
        <taxon>unclassified sequences</taxon>
        <taxon>metagenomes</taxon>
        <taxon>ecological metagenomes</taxon>
    </lineage>
</organism>
<dbReference type="AlphaFoldDB" id="A0A0F9WGP3"/>
<sequence length="251" mass="28021">MNLAESPKQLALRLSLDDEATFGNFYCAVDGTANLALVAHLQQCVEQWAQRDSDTASGTLLKEFVWLWGSTGVGCSHLLQAACHELDAGGKTVFYLSLSAWRELTPEVLLGLEQVAVLCLDDIDEVAGIPEWEEALFHLYNRMAARQTPLLVAAHSSPQYTRFALKDLHSRLQSAAVFQLHPLDDEHKMAALQMRAAHLGFELSEEVAGYLVRRCERSMSALIAVLHELDRHSLETQRKVTIPLLKALMNW</sequence>
<evidence type="ECO:0000259" key="2">
    <source>
        <dbReference type="Pfam" id="PF22688"/>
    </source>
</evidence>
<dbReference type="NCBIfam" id="TIGR03420">
    <property type="entry name" value="DnaA_homol_Hda"/>
    <property type="match status" value="1"/>
</dbReference>
<dbReference type="InterPro" id="IPR013317">
    <property type="entry name" value="DnaA_dom"/>
</dbReference>